<gene>
    <name evidence="3" type="ORF">C2G38_2041376</name>
</gene>
<proteinExistence type="predicted"/>
<feature type="compositionally biased region" description="Polar residues" evidence="1">
    <location>
        <begin position="137"/>
        <end position="146"/>
    </location>
</feature>
<dbReference type="OrthoDB" id="2426778at2759"/>
<evidence type="ECO:0000256" key="2">
    <source>
        <dbReference type="SAM" id="Phobius"/>
    </source>
</evidence>
<feature type="compositionally biased region" description="Polar residues" evidence="1">
    <location>
        <begin position="168"/>
        <end position="190"/>
    </location>
</feature>
<keyword evidence="2" id="KW-0472">Membrane</keyword>
<protein>
    <submittedName>
        <fullName evidence="3">Uncharacterized protein</fullName>
    </submittedName>
</protein>
<dbReference type="STRING" id="44941.A0A397UZF3"/>
<organism evidence="3 4">
    <name type="scientific">Gigaspora rosea</name>
    <dbReference type="NCBI Taxonomy" id="44941"/>
    <lineage>
        <taxon>Eukaryota</taxon>
        <taxon>Fungi</taxon>
        <taxon>Fungi incertae sedis</taxon>
        <taxon>Mucoromycota</taxon>
        <taxon>Glomeromycotina</taxon>
        <taxon>Glomeromycetes</taxon>
        <taxon>Diversisporales</taxon>
        <taxon>Gigasporaceae</taxon>
        <taxon>Gigaspora</taxon>
    </lineage>
</organism>
<evidence type="ECO:0000313" key="3">
    <source>
        <dbReference type="EMBL" id="RIB12973.1"/>
    </source>
</evidence>
<keyword evidence="2" id="KW-0812">Transmembrane</keyword>
<reference evidence="3 4" key="1">
    <citation type="submission" date="2018-06" db="EMBL/GenBank/DDBJ databases">
        <title>Comparative genomics reveals the genomic features of Rhizophagus irregularis, R. cerebriforme, R. diaphanum and Gigaspora rosea, and their symbiotic lifestyle signature.</title>
        <authorList>
            <person name="Morin E."/>
            <person name="San Clemente H."/>
            <person name="Chen E.C.H."/>
            <person name="De La Providencia I."/>
            <person name="Hainaut M."/>
            <person name="Kuo A."/>
            <person name="Kohler A."/>
            <person name="Murat C."/>
            <person name="Tang N."/>
            <person name="Roy S."/>
            <person name="Loubradou J."/>
            <person name="Henrissat B."/>
            <person name="Grigoriev I.V."/>
            <person name="Corradi N."/>
            <person name="Roux C."/>
            <person name="Martin F.M."/>
        </authorList>
    </citation>
    <scope>NUCLEOTIDE SEQUENCE [LARGE SCALE GENOMIC DNA]</scope>
    <source>
        <strain evidence="3 4">DAOM 194757</strain>
    </source>
</reference>
<comment type="caution">
    <text evidence="3">The sequence shown here is derived from an EMBL/GenBank/DDBJ whole genome shotgun (WGS) entry which is preliminary data.</text>
</comment>
<accession>A0A397UZF3</accession>
<feature type="compositionally biased region" description="Polar residues" evidence="1">
    <location>
        <begin position="228"/>
        <end position="238"/>
    </location>
</feature>
<feature type="region of interest" description="Disordered" evidence="1">
    <location>
        <begin position="115"/>
        <end position="362"/>
    </location>
</feature>
<feature type="transmembrane region" description="Helical" evidence="2">
    <location>
        <begin position="396"/>
        <end position="415"/>
    </location>
</feature>
<sequence length="507" mass="56581">MAYPYTYNNNDYNAGVEYNNNGYADLGNNGNNFQEQQFQRAQDIYKNNGYPPIDNRPLNNEKNLGEQPYQEGLQQVTAEPLGPNFGQPEIQQQYNNTQQQYNIQQQYNTQQQYNPNYQNYQNYDNYNSPMQAPLYNPQMQIPSTTYGHELPPVPSYNYHDQISKPDNFPSSSYNLNQTQPYSRSTFNTENAAYASNDPQPPNNYSNYSQSQNTTYPSNDPYPPKNYSPHINTTYTSNDPRPPKNYPNLNTSYTSNDPYPPKNYSPPLNTSNDPRPPKDYNPAPKKSFTSNDPRPPKNYSPPPNISSASNDPRPPKNYSPPPNISSSSNGPRPPKNYSPSQKTNSQDNYLPPSQPAIAAPTYVGGNKRDRVLQKSNKSDNRCCSCTICGCIQCTCTLIAVLIGVFFIIVGIGMFTYSKTLPSVCGSSCDPSQIPNPTNSTTSAIPGNATDTVNKAINSGSSECKFICQQAIYNVLYWGGIGCFCFGVLLIAIQVFKMLCRAGVGCFCC</sequence>
<dbReference type="EMBL" id="QKWP01000972">
    <property type="protein sequence ID" value="RIB12973.1"/>
    <property type="molecule type" value="Genomic_DNA"/>
</dbReference>
<keyword evidence="4" id="KW-1185">Reference proteome</keyword>
<feature type="compositionally biased region" description="Low complexity" evidence="1">
    <location>
        <begin position="202"/>
        <end position="215"/>
    </location>
</feature>
<keyword evidence="2" id="KW-1133">Transmembrane helix</keyword>
<dbReference type="AlphaFoldDB" id="A0A397UZF3"/>
<name>A0A397UZF3_9GLOM</name>
<feature type="compositionally biased region" description="Polar residues" evidence="1">
    <location>
        <begin position="246"/>
        <end position="256"/>
    </location>
</feature>
<dbReference type="Proteomes" id="UP000266673">
    <property type="component" value="Unassembled WGS sequence"/>
</dbReference>
<feature type="transmembrane region" description="Helical" evidence="2">
    <location>
        <begin position="473"/>
        <end position="494"/>
    </location>
</feature>
<evidence type="ECO:0000313" key="4">
    <source>
        <dbReference type="Proteomes" id="UP000266673"/>
    </source>
</evidence>
<feature type="compositionally biased region" description="Polar residues" evidence="1">
    <location>
        <begin position="336"/>
        <end position="347"/>
    </location>
</feature>
<evidence type="ECO:0000256" key="1">
    <source>
        <dbReference type="SAM" id="MobiDB-lite"/>
    </source>
</evidence>
<feature type="compositionally biased region" description="Low complexity" evidence="1">
    <location>
        <begin position="115"/>
        <end position="127"/>
    </location>
</feature>